<evidence type="ECO:0000313" key="1">
    <source>
        <dbReference type="EMBL" id="PXW73721.1"/>
    </source>
</evidence>
<dbReference type="Proteomes" id="UP000248014">
    <property type="component" value="Unassembled WGS sequence"/>
</dbReference>
<reference evidence="1 2" key="1">
    <citation type="submission" date="2018-05" db="EMBL/GenBank/DDBJ databases">
        <title>Genomic Encyclopedia of Type Strains, Phase IV (KMG-IV): sequencing the most valuable type-strain genomes for metagenomic binning, comparative biology and taxonomic classification.</title>
        <authorList>
            <person name="Goeker M."/>
        </authorList>
    </citation>
    <scope>NUCLEOTIDE SEQUENCE [LARGE SCALE GENOMIC DNA]</scope>
    <source>
        <strain evidence="1 2">DSM 3183</strain>
    </source>
</reference>
<sequence length="273" mass="30141">MIIAERQSLRGPALRPRGPRVAAGDIARLAGHASPAYDGAALARAVRLFGGNERMLSTPLNALPPPSPTQGRAALSRLFGLDRPGHCFTMEPHRWSVFHEPQITGGLVHFLSDGPAARCQARTLALLRAAFRCAGRSCERLERQDIAHALAEAELRLDNGARIDILVELGFDDGSCAGAVIEAKFGADLSANQLQCYQHHSEERAGWCPEDTVLLVIAPHPRDLCAKVLADNSEWTVQSWWTLLDAFERELSPADDCEDFARFRRTIWERAYR</sequence>
<organism evidence="1 2">
    <name type="scientific">Blastomonas natatoria</name>
    <dbReference type="NCBI Taxonomy" id="34015"/>
    <lineage>
        <taxon>Bacteria</taxon>
        <taxon>Pseudomonadati</taxon>
        <taxon>Pseudomonadota</taxon>
        <taxon>Alphaproteobacteria</taxon>
        <taxon>Sphingomonadales</taxon>
        <taxon>Sphingomonadaceae</taxon>
        <taxon>Blastomonas</taxon>
    </lineage>
</organism>
<dbReference type="AlphaFoldDB" id="A0A2V3UY19"/>
<accession>A0A2V3UY19</accession>
<comment type="caution">
    <text evidence="1">The sequence shown here is derived from an EMBL/GenBank/DDBJ whole genome shotgun (WGS) entry which is preliminary data.</text>
</comment>
<dbReference type="EMBL" id="QJJM01000009">
    <property type="protein sequence ID" value="PXW73721.1"/>
    <property type="molecule type" value="Genomic_DNA"/>
</dbReference>
<protein>
    <submittedName>
        <fullName evidence="1">PD-(D/E)XK nuclease superfamily protein</fullName>
    </submittedName>
</protein>
<proteinExistence type="predicted"/>
<name>A0A2V3UY19_9SPHN</name>
<keyword evidence="2" id="KW-1185">Reference proteome</keyword>
<gene>
    <name evidence="1" type="ORF">C7451_1096</name>
</gene>
<evidence type="ECO:0000313" key="2">
    <source>
        <dbReference type="Proteomes" id="UP000248014"/>
    </source>
</evidence>